<evidence type="ECO:0000313" key="2">
    <source>
        <dbReference type="EMBL" id="TDC78420.1"/>
    </source>
</evidence>
<feature type="compositionally biased region" description="Polar residues" evidence="1">
    <location>
        <begin position="49"/>
        <end position="62"/>
    </location>
</feature>
<dbReference type="AlphaFoldDB" id="A0A4R4TL13"/>
<keyword evidence="3" id="KW-1185">Reference proteome</keyword>
<sequence length="84" mass="8476">MRAAEAADGARRLAAQVAVSAAELAAGSLRGGPKADVVRRLLGTVTELSRQTGRGDMSSTMVGSVYGDPLPGMSVESLTGTGTR</sequence>
<dbReference type="RefSeq" id="WP_132816651.1">
    <property type="nucleotide sequence ID" value="NZ_SMKI01000033.1"/>
</dbReference>
<proteinExistence type="predicted"/>
<name>A0A4R4TL13_9ACTN</name>
<evidence type="ECO:0000313" key="3">
    <source>
        <dbReference type="Proteomes" id="UP000295345"/>
    </source>
</evidence>
<reference evidence="2 3" key="1">
    <citation type="submission" date="2019-03" db="EMBL/GenBank/DDBJ databases">
        <title>Draft genome sequences of novel Actinobacteria.</title>
        <authorList>
            <person name="Sahin N."/>
            <person name="Ay H."/>
            <person name="Saygin H."/>
        </authorList>
    </citation>
    <scope>NUCLEOTIDE SEQUENCE [LARGE SCALE GENOMIC DNA]</scope>
    <source>
        <strain evidence="2 3">DSM 41900</strain>
    </source>
</reference>
<protein>
    <submittedName>
        <fullName evidence="2">Uncharacterized protein</fullName>
    </submittedName>
</protein>
<dbReference type="EMBL" id="SMKI01000033">
    <property type="protein sequence ID" value="TDC78420.1"/>
    <property type="molecule type" value="Genomic_DNA"/>
</dbReference>
<feature type="region of interest" description="Disordered" evidence="1">
    <location>
        <begin position="49"/>
        <end position="84"/>
    </location>
</feature>
<organism evidence="2 3">
    <name type="scientific">Streptomyces hainanensis</name>
    <dbReference type="NCBI Taxonomy" id="402648"/>
    <lineage>
        <taxon>Bacteria</taxon>
        <taxon>Bacillati</taxon>
        <taxon>Actinomycetota</taxon>
        <taxon>Actinomycetes</taxon>
        <taxon>Kitasatosporales</taxon>
        <taxon>Streptomycetaceae</taxon>
        <taxon>Streptomyces</taxon>
    </lineage>
</organism>
<gene>
    <name evidence="2" type="ORF">E1283_05060</name>
</gene>
<dbReference type="OrthoDB" id="9982683at2"/>
<dbReference type="Proteomes" id="UP000295345">
    <property type="component" value="Unassembled WGS sequence"/>
</dbReference>
<evidence type="ECO:0000256" key="1">
    <source>
        <dbReference type="SAM" id="MobiDB-lite"/>
    </source>
</evidence>
<comment type="caution">
    <text evidence="2">The sequence shown here is derived from an EMBL/GenBank/DDBJ whole genome shotgun (WGS) entry which is preliminary data.</text>
</comment>
<accession>A0A4R4TL13</accession>